<comment type="caution">
    <text evidence="2">The sequence shown here is derived from an EMBL/GenBank/DDBJ whole genome shotgun (WGS) entry which is preliminary data.</text>
</comment>
<keyword evidence="3" id="KW-1185">Reference proteome</keyword>
<sequence>MVLAVAFDVLNAVALPNRRAMSGDVTGRSATGWSVRPGRALLRLPAQRQDPEPTKVSSPPDDGASGSGWFSGNPIIGFR</sequence>
<reference evidence="2 3" key="1">
    <citation type="submission" date="2012-11" db="EMBL/GenBank/DDBJ databases">
        <title>Whole genome sequence of Acidisphaera rubrifaciens HS-AP3.</title>
        <authorList>
            <person name="Azuma Y."/>
            <person name="Higashiura N."/>
            <person name="Hirakawa H."/>
            <person name="Matsushita K."/>
        </authorList>
    </citation>
    <scope>NUCLEOTIDE SEQUENCE [LARGE SCALE GENOMIC DNA]</scope>
    <source>
        <strain evidence="2 3">HS-AP3</strain>
    </source>
</reference>
<gene>
    <name evidence="2" type="ORF">Asru_0047_02</name>
</gene>
<evidence type="ECO:0000313" key="2">
    <source>
        <dbReference type="EMBL" id="GAN76064.1"/>
    </source>
</evidence>
<name>A0A0D6P5A1_9PROT</name>
<dbReference type="AlphaFoldDB" id="A0A0D6P5A1"/>
<dbReference type="Proteomes" id="UP000032680">
    <property type="component" value="Unassembled WGS sequence"/>
</dbReference>
<organism evidence="2 3">
    <name type="scientific">Acidisphaera rubrifaciens HS-AP3</name>
    <dbReference type="NCBI Taxonomy" id="1231350"/>
    <lineage>
        <taxon>Bacteria</taxon>
        <taxon>Pseudomonadati</taxon>
        <taxon>Pseudomonadota</taxon>
        <taxon>Alphaproteobacteria</taxon>
        <taxon>Acetobacterales</taxon>
        <taxon>Acetobacteraceae</taxon>
        <taxon>Acidisphaera</taxon>
    </lineage>
</organism>
<protein>
    <submittedName>
        <fullName evidence="2">Uncharacterized protein</fullName>
    </submittedName>
</protein>
<feature type="compositionally biased region" description="Low complexity" evidence="1">
    <location>
        <begin position="57"/>
        <end position="68"/>
    </location>
</feature>
<proteinExistence type="predicted"/>
<feature type="region of interest" description="Disordered" evidence="1">
    <location>
        <begin position="43"/>
        <end position="79"/>
    </location>
</feature>
<dbReference type="EMBL" id="BANB01000047">
    <property type="protein sequence ID" value="GAN76064.1"/>
    <property type="molecule type" value="Genomic_DNA"/>
</dbReference>
<evidence type="ECO:0000256" key="1">
    <source>
        <dbReference type="SAM" id="MobiDB-lite"/>
    </source>
</evidence>
<accession>A0A0D6P5A1</accession>
<evidence type="ECO:0000313" key="3">
    <source>
        <dbReference type="Proteomes" id="UP000032680"/>
    </source>
</evidence>